<comment type="similarity">
    <text evidence="2">Belongs to the NOP16 family.</text>
</comment>
<dbReference type="Proteomes" id="UP000822688">
    <property type="component" value="Chromosome 5"/>
</dbReference>
<dbReference type="EMBL" id="CM026425">
    <property type="protein sequence ID" value="KAG0575523.1"/>
    <property type="molecule type" value="Genomic_DNA"/>
</dbReference>
<dbReference type="InterPro" id="IPR019002">
    <property type="entry name" value="Ribosome_biogenesis_Nop16"/>
</dbReference>
<comment type="caution">
    <text evidence="5">The sequence shown here is derived from an EMBL/GenBank/DDBJ whole genome shotgun (WGS) entry which is preliminary data.</text>
</comment>
<reference evidence="5" key="1">
    <citation type="submission" date="2020-06" db="EMBL/GenBank/DDBJ databases">
        <title>WGS assembly of Ceratodon purpureus strain R40.</title>
        <authorList>
            <person name="Carey S.B."/>
            <person name="Jenkins J."/>
            <person name="Shu S."/>
            <person name="Lovell J.T."/>
            <person name="Sreedasyam A."/>
            <person name="Maumus F."/>
            <person name="Tiley G.P."/>
            <person name="Fernandez-Pozo N."/>
            <person name="Barry K."/>
            <person name="Chen C."/>
            <person name="Wang M."/>
            <person name="Lipzen A."/>
            <person name="Daum C."/>
            <person name="Saski C.A."/>
            <person name="Payton A.C."/>
            <person name="Mcbreen J.C."/>
            <person name="Conrad R.E."/>
            <person name="Kollar L.M."/>
            <person name="Olsson S."/>
            <person name="Huttunen S."/>
            <person name="Landis J.B."/>
            <person name="Wickett N.J."/>
            <person name="Johnson M.G."/>
            <person name="Rensing S.A."/>
            <person name="Grimwood J."/>
            <person name="Schmutz J."/>
            <person name="Mcdaniel S.F."/>
        </authorList>
    </citation>
    <scope>NUCLEOTIDE SEQUENCE</scope>
    <source>
        <strain evidence="5">R40</strain>
    </source>
</reference>
<evidence type="ECO:0000256" key="4">
    <source>
        <dbReference type="ARBA" id="ARBA00023242"/>
    </source>
</evidence>
<keyword evidence="4" id="KW-0539">Nucleus</keyword>
<evidence type="ECO:0000256" key="3">
    <source>
        <dbReference type="ARBA" id="ARBA00015522"/>
    </source>
</evidence>
<dbReference type="PANTHER" id="PTHR13243:SF1">
    <property type="entry name" value="NUCLEOLAR PROTEIN 16"/>
    <property type="match status" value="1"/>
</dbReference>
<proteinExistence type="inferred from homology"/>
<dbReference type="Pfam" id="PF09420">
    <property type="entry name" value="Nop16"/>
    <property type="match status" value="1"/>
</dbReference>
<accession>A0A8T0HYK8</accession>
<evidence type="ECO:0000313" key="5">
    <source>
        <dbReference type="EMBL" id="KAG0575523.1"/>
    </source>
</evidence>
<keyword evidence="6" id="KW-1185">Reference proteome</keyword>
<evidence type="ECO:0000256" key="2">
    <source>
        <dbReference type="ARBA" id="ARBA00008479"/>
    </source>
</evidence>
<protein>
    <recommendedName>
        <fullName evidence="3">Nucleolar protein 16</fullName>
    </recommendedName>
</protein>
<dbReference type="GO" id="GO:0005730">
    <property type="term" value="C:nucleolus"/>
    <property type="evidence" value="ECO:0007669"/>
    <property type="project" value="UniProtKB-SubCell"/>
</dbReference>
<dbReference type="AlphaFoldDB" id="A0A8T0HYK8"/>
<gene>
    <name evidence="5" type="ORF">KC19_5G010100</name>
</gene>
<evidence type="ECO:0000313" key="6">
    <source>
        <dbReference type="Proteomes" id="UP000822688"/>
    </source>
</evidence>
<evidence type="ECO:0000256" key="1">
    <source>
        <dbReference type="ARBA" id="ARBA00004604"/>
    </source>
</evidence>
<dbReference type="PANTHER" id="PTHR13243">
    <property type="entry name" value="HSPC111 PROTEIN-RELATED"/>
    <property type="match status" value="1"/>
</dbReference>
<dbReference type="GO" id="GO:0042273">
    <property type="term" value="P:ribosomal large subunit biogenesis"/>
    <property type="evidence" value="ECO:0007669"/>
    <property type="project" value="TreeGrafter"/>
</dbReference>
<organism evidence="5 6">
    <name type="scientific">Ceratodon purpureus</name>
    <name type="common">Fire moss</name>
    <name type="synonym">Dicranum purpureum</name>
    <dbReference type="NCBI Taxonomy" id="3225"/>
    <lineage>
        <taxon>Eukaryota</taxon>
        <taxon>Viridiplantae</taxon>
        <taxon>Streptophyta</taxon>
        <taxon>Embryophyta</taxon>
        <taxon>Bryophyta</taxon>
        <taxon>Bryophytina</taxon>
        <taxon>Bryopsida</taxon>
        <taxon>Dicranidae</taxon>
        <taxon>Pseudoditrichales</taxon>
        <taxon>Ditrichaceae</taxon>
        <taxon>Ceratodon</taxon>
    </lineage>
</organism>
<name>A0A8T0HYK8_CERPU</name>
<dbReference type="OrthoDB" id="285729at2759"/>
<comment type="subcellular location">
    <subcellularLocation>
        <location evidence="1">Nucleus</location>
        <location evidence="1">Nucleolus</location>
    </subcellularLocation>
</comment>
<sequence>MGRSRRAFRKSNPTVRVGLPKRKSAKSLVPDTIVLPGTDTKLEWDGKASLISNYKSMGIVANPNVVGARSGTRHLVQLVSLQKPLSADGSEHYGSDDEPDDVKSVLHKKRSDGKKAPLQKLTTMQRVYVSRLILKHGEDYVAMSKDIKLNQMQHPPGALKLLCERFHKYEKLSDYSETQGAT</sequence>